<gene>
    <name evidence="2" type="ORF">BaRGS_00007811</name>
</gene>
<protein>
    <submittedName>
        <fullName evidence="2">Uncharacterized protein</fullName>
    </submittedName>
</protein>
<dbReference type="AlphaFoldDB" id="A0ABD0LNX0"/>
<proteinExistence type="predicted"/>
<feature type="compositionally biased region" description="Gly residues" evidence="1">
    <location>
        <begin position="66"/>
        <end position="76"/>
    </location>
</feature>
<reference evidence="2 3" key="1">
    <citation type="journal article" date="2023" name="Sci. Data">
        <title>Genome assembly of the Korean intertidal mud-creeper Batillaria attramentaria.</title>
        <authorList>
            <person name="Patra A.K."/>
            <person name="Ho P.T."/>
            <person name="Jun S."/>
            <person name="Lee S.J."/>
            <person name="Kim Y."/>
            <person name="Won Y.J."/>
        </authorList>
    </citation>
    <scope>NUCLEOTIDE SEQUENCE [LARGE SCALE GENOMIC DNA]</scope>
    <source>
        <strain evidence="2">Wonlab-2016</strain>
    </source>
</reference>
<keyword evidence="3" id="KW-1185">Reference proteome</keyword>
<dbReference type="EMBL" id="JACVVK020000034">
    <property type="protein sequence ID" value="KAK7500931.1"/>
    <property type="molecule type" value="Genomic_DNA"/>
</dbReference>
<sequence length="76" mass="7921">MAKTRHPSDCVTSPAPVALSDKGRMNGIREKGQGSTSEGKPASSLSRGIPVNADRSQEVKGQVRVNGGGRWTGQTS</sequence>
<dbReference type="Proteomes" id="UP001519460">
    <property type="component" value="Unassembled WGS sequence"/>
</dbReference>
<comment type="caution">
    <text evidence="2">The sequence shown here is derived from an EMBL/GenBank/DDBJ whole genome shotgun (WGS) entry which is preliminary data.</text>
</comment>
<feature type="region of interest" description="Disordered" evidence="1">
    <location>
        <begin position="1"/>
        <end position="76"/>
    </location>
</feature>
<evidence type="ECO:0000256" key="1">
    <source>
        <dbReference type="SAM" id="MobiDB-lite"/>
    </source>
</evidence>
<organism evidence="2 3">
    <name type="scientific">Batillaria attramentaria</name>
    <dbReference type="NCBI Taxonomy" id="370345"/>
    <lineage>
        <taxon>Eukaryota</taxon>
        <taxon>Metazoa</taxon>
        <taxon>Spiralia</taxon>
        <taxon>Lophotrochozoa</taxon>
        <taxon>Mollusca</taxon>
        <taxon>Gastropoda</taxon>
        <taxon>Caenogastropoda</taxon>
        <taxon>Sorbeoconcha</taxon>
        <taxon>Cerithioidea</taxon>
        <taxon>Batillariidae</taxon>
        <taxon>Batillaria</taxon>
    </lineage>
</organism>
<accession>A0ABD0LNX0</accession>
<feature type="compositionally biased region" description="Polar residues" evidence="1">
    <location>
        <begin position="33"/>
        <end position="46"/>
    </location>
</feature>
<name>A0ABD0LNX0_9CAEN</name>
<evidence type="ECO:0000313" key="3">
    <source>
        <dbReference type="Proteomes" id="UP001519460"/>
    </source>
</evidence>
<evidence type="ECO:0000313" key="2">
    <source>
        <dbReference type="EMBL" id="KAK7500931.1"/>
    </source>
</evidence>
<feature type="compositionally biased region" description="Basic and acidic residues" evidence="1">
    <location>
        <begin position="21"/>
        <end position="32"/>
    </location>
</feature>